<dbReference type="EMBL" id="BK014857">
    <property type="protein sequence ID" value="DAD79085.1"/>
    <property type="molecule type" value="Genomic_DNA"/>
</dbReference>
<proteinExistence type="predicted"/>
<name>A0A8S5M9W3_9CAUD</name>
<reference evidence="1" key="1">
    <citation type="journal article" date="2021" name="Proc. Natl. Acad. Sci. U.S.A.">
        <title>A Catalog of Tens of Thousands of Viruses from Human Metagenomes Reveals Hidden Associations with Chronic Diseases.</title>
        <authorList>
            <person name="Tisza M.J."/>
            <person name="Buck C.B."/>
        </authorList>
    </citation>
    <scope>NUCLEOTIDE SEQUENCE</scope>
    <source>
        <strain evidence="1">CtrG012</strain>
    </source>
</reference>
<organism evidence="1">
    <name type="scientific">Siphoviridae sp. ctrG012</name>
    <dbReference type="NCBI Taxonomy" id="2826475"/>
    <lineage>
        <taxon>Viruses</taxon>
        <taxon>Duplodnaviria</taxon>
        <taxon>Heunggongvirae</taxon>
        <taxon>Uroviricota</taxon>
        <taxon>Caudoviricetes</taxon>
    </lineage>
</organism>
<protein>
    <submittedName>
        <fullName evidence="1">Uncharacterized protein</fullName>
    </submittedName>
</protein>
<accession>A0A8S5M9W3</accession>
<evidence type="ECO:0000313" key="1">
    <source>
        <dbReference type="EMBL" id="DAD79085.1"/>
    </source>
</evidence>
<sequence>MKPPRIFTHQFAGFPMFAASIGGRISDVCAYFCHPVQLT</sequence>